<sequence length="230" mass="25536">MLDKARILTYGYDAYVVRKGVAGSNGLGDHASDLLRDLTADRTSCNAPSRPLIFVAHSLGGLVCKLAIIQSRNNSDLVLCDIFRSAKGIIFMGTPHRGSWIAYWAKMIVSALALGKSMNVKLLDILRKDNQLLEFIQSEFASMIRGPQRDGSLEVKCFFEELPLCVLGKVVSKKSATFEGHDSISVHANHRDMVRFASAEENGFKRFLGELKKLLLKICKSNQQTRSDRS</sequence>
<evidence type="ECO:0000256" key="3">
    <source>
        <dbReference type="ARBA" id="ARBA00004370"/>
    </source>
</evidence>
<accession>A0AA39XC49</accession>
<dbReference type="PANTHER" id="PTHR48182:SF2">
    <property type="entry name" value="PROTEIN SERAC1"/>
    <property type="match status" value="1"/>
</dbReference>
<dbReference type="PANTHER" id="PTHR48182">
    <property type="entry name" value="PROTEIN SERAC1"/>
    <property type="match status" value="1"/>
</dbReference>
<dbReference type="GO" id="GO:0016020">
    <property type="term" value="C:membrane"/>
    <property type="evidence" value="ECO:0007669"/>
    <property type="project" value="UniProtKB-SubCell"/>
</dbReference>
<evidence type="ECO:0000313" key="7">
    <source>
        <dbReference type="EMBL" id="KAK0631000.1"/>
    </source>
</evidence>
<keyword evidence="5" id="KW-0496">Mitochondrion</keyword>
<protein>
    <recommendedName>
        <fullName evidence="9">DUF676 domain-containing protein</fullName>
    </recommendedName>
</protein>
<gene>
    <name evidence="7" type="ORF">B0T17DRAFT_529871</name>
</gene>
<keyword evidence="4" id="KW-0256">Endoplasmic reticulum</keyword>
<evidence type="ECO:0000313" key="8">
    <source>
        <dbReference type="Proteomes" id="UP001174934"/>
    </source>
</evidence>
<name>A0AA39XC49_9PEZI</name>
<organism evidence="7 8">
    <name type="scientific">Bombardia bombarda</name>
    <dbReference type="NCBI Taxonomy" id="252184"/>
    <lineage>
        <taxon>Eukaryota</taxon>
        <taxon>Fungi</taxon>
        <taxon>Dikarya</taxon>
        <taxon>Ascomycota</taxon>
        <taxon>Pezizomycotina</taxon>
        <taxon>Sordariomycetes</taxon>
        <taxon>Sordariomycetidae</taxon>
        <taxon>Sordariales</taxon>
        <taxon>Lasiosphaeriaceae</taxon>
        <taxon>Bombardia</taxon>
    </lineage>
</organism>
<dbReference type="InterPro" id="IPR029058">
    <property type="entry name" value="AB_hydrolase_fold"/>
</dbReference>
<dbReference type="Proteomes" id="UP001174934">
    <property type="component" value="Unassembled WGS sequence"/>
</dbReference>
<evidence type="ECO:0000256" key="1">
    <source>
        <dbReference type="ARBA" id="ARBA00004173"/>
    </source>
</evidence>
<proteinExistence type="predicted"/>
<dbReference type="Gene3D" id="3.40.50.1820">
    <property type="entry name" value="alpha/beta hydrolase"/>
    <property type="match status" value="1"/>
</dbReference>
<evidence type="ECO:0008006" key="9">
    <source>
        <dbReference type="Google" id="ProtNLM"/>
    </source>
</evidence>
<evidence type="ECO:0000256" key="2">
    <source>
        <dbReference type="ARBA" id="ARBA00004240"/>
    </source>
</evidence>
<evidence type="ECO:0000256" key="5">
    <source>
        <dbReference type="ARBA" id="ARBA00023128"/>
    </source>
</evidence>
<comment type="subcellular location">
    <subcellularLocation>
        <location evidence="2">Endoplasmic reticulum</location>
    </subcellularLocation>
    <subcellularLocation>
        <location evidence="3">Membrane</location>
    </subcellularLocation>
    <subcellularLocation>
        <location evidence="1">Mitochondrion</location>
    </subcellularLocation>
</comment>
<evidence type="ECO:0000256" key="4">
    <source>
        <dbReference type="ARBA" id="ARBA00022824"/>
    </source>
</evidence>
<dbReference type="InterPro" id="IPR052374">
    <property type="entry name" value="SERAC1"/>
</dbReference>
<dbReference type="AlphaFoldDB" id="A0AA39XC49"/>
<dbReference type="SUPFAM" id="SSF53474">
    <property type="entry name" value="alpha/beta-Hydrolases"/>
    <property type="match status" value="1"/>
</dbReference>
<dbReference type="GO" id="GO:0005739">
    <property type="term" value="C:mitochondrion"/>
    <property type="evidence" value="ECO:0007669"/>
    <property type="project" value="UniProtKB-SubCell"/>
</dbReference>
<evidence type="ECO:0000256" key="6">
    <source>
        <dbReference type="ARBA" id="ARBA00023136"/>
    </source>
</evidence>
<dbReference type="EMBL" id="JAULSR010000002">
    <property type="protein sequence ID" value="KAK0631000.1"/>
    <property type="molecule type" value="Genomic_DNA"/>
</dbReference>
<reference evidence="7" key="1">
    <citation type="submission" date="2023-06" db="EMBL/GenBank/DDBJ databases">
        <title>Genome-scale phylogeny and comparative genomics of the fungal order Sordariales.</title>
        <authorList>
            <consortium name="Lawrence Berkeley National Laboratory"/>
            <person name="Hensen N."/>
            <person name="Bonometti L."/>
            <person name="Westerberg I."/>
            <person name="Brannstrom I.O."/>
            <person name="Guillou S."/>
            <person name="Cros-Aarteil S."/>
            <person name="Calhoun S."/>
            <person name="Haridas S."/>
            <person name="Kuo A."/>
            <person name="Mondo S."/>
            <person name="Pangilinan J."/>
            <person name="Riley R."/>
            <person name="LaButti K."/>
            <person name="Andreopoulos B."/>
            <person name="Lipzen A."/>
            <person name="Chen C."/>
            <person name="Yanf M."/>
            <person name="Daum C."/>
            <person name="Ng V."/>
            <person name="Clum A."/>
            <person name="Steindorff A."/>
            <person name="Ohm R."/>
            <person name="Martin F."/>
            <person name="Silar P."/>
            <person name="Natvig D."/>
            <person name="Lalanne C."/>
            <person name="Gautier V."/>
            <person name="Ament-velasquez S.L."/>
            <person name="Kruys A."/>
            <person name="Hutchinson M.I."/>
            <person name="Powell A.J."/>
            <person name="Barry K."/>
            <person name="Miller A.N."/>
            <person name="Grigoriev I.V."/>
            <person name="Debuchy R."/>
            <person name="Gladieux P."/>
            <person name="Thoren M.H."/>
            <person name="Johannesson H."/>
        </authorList>
    </citation>
    <scope>NUCLEOTIDE SEQUENCE</scope>
    <source>
        <strain evidence="7">SMH3391-2</strain>
    </source>
</reference>
<dbReference type="GO" id="GO:0005783">
    <property type="term" value="C:endoplasmic reticulum"/>
    <property type="evidence" value="ECO:0007669"/>
    <property type="project" value="UniProtKB-SubCell"/>
</dbReference>
<keyword evidence="6" id="KW-0472">Membrane</keyword>
<keyword evidence="8" id="KW-1185">Reference proteome</keyword>
<comment type="caution">
    <text evidence="7">The sequence shown here is derived from an EMBL/GenBank/DDBJ whole genome shotgun (WGS) entry which is preliminary data.</text>
</comment>